<name>A0A4S8F2H2_9BURK</name>
<sequence>MDWDNLRYFLALARTGTLINAARTVQVDHTTVSRRIQALEKQMGVPLFAREAAGHRLTEAGRHLLPQAEAMEEAFLSIESSSLAKAEEGLSGLVRVGVPEGLGAKVLAAPLADLARQHQNLVIDLLALPRLLHLSRREADIVISLERPTRGSVVVTKLSDYVLRLYGAKTYLEQHPPIATVDDLEPHTFISYVDDLLFSKQLQFLESFFQPAHFGLRSTSISAQYEAVRHGTGLAILPAFIGDKDPSLTCVLPQEARFHRTFWMSMPAEIRHLARVQAVWQFLRDTARAPSSGLLPQ</sequence>
<dbReference type="AlphaFoldDB" id="A0A4S8F2H2"/>
<organism evidence="6 7">
    <name type="scientific">Lampropedia puyangensis</name>
    <dbReference type="NCBI Taxonomy" id="1330072"/>
    <lineage>
        <taxon>Bacteria</taxon>
        <taxon>Pseudomonadati</taxon>
        <taxon>Pseudomonadota</taxon>
        <taxon>Betaproteobacteria</taxon>
        <taxon>Burkholderiales</taxon>
        <taxon>Comamonadaceae</taxon>
        <taxon>Lampropedia</taxon>
    </lineage>
</organism>
<dbReference type="RefSeq" id="WP_136573622.1">
    <property type="nucleotide sequence ID" value="NZ_STFG01000010.1"/>
</dbReference>
<dbReference type="GO" id="GO:0003700">
    <property type="term" value="F:DNA-binding transcription factor activity"/>
    <property type="evidence" value="ECO:0007669"/>
    <property type="project" value="InterPro"/>
</dbReference>
<dbReference type="OrthoDB" id="570111at2"/>
<evidence type="ECO:0000313" key="7">
    <source>
        <dbReference type="Proteomes" id="UP000308917"/>
    </source>
</evidence>
<dbReference type="GO" id="GO:0006351">
    <property type="term" value="P:DNA-templated transcription"/>
    <property type="evidence" value="ECO:0007669"/>
    <property type="project" value="TreeGrafter"/>
</dbReference>
<dbReference type="Pfam" id="PF03466">
    <property type="entry name" value="LysR_substrate"/>
    <property type="match status" value="1"/>
</dbReference>
<proteinExistence type="inferred from homology"/>
<dbReference type="Gene3D" id="3.40.190.290">
    <property type="match status" value="1"/>
</dbReference>
<comment type="similarity">
    <text evidence="1">Belongs to the LysR transcriptional regulatory family.</text>
</comment>
<reference evidence="6 7" key="1">
    <citation type="journal article" date="2015" name="Antonie Van Leeuwenhoek">
        <title>Lampropedia puyangensis sp. nov., isolated from symptomatic bark of Populus ? euramericana canker and emended description of Lampropedia hyalina (Ehrenberg 1832) Lee et al. 2004.</title>
        <authorList>
            <person name="Li Y."/>
            <person name="Wang T."/>
            <person name="Piao C.G."/>
            <person name="Wang L.F."/>
            <person name="Tian G.Z."/>
            <person name="Zhu T.H."/>
            <person name="Guo M.W."/>
        </authorList>
    </citation>
    <scope>NUCLEOTIDE SEQUENCE [LARGE SCALE GENOMIC DNA]</scope>
    <source>
        <strain evidence="6 7">2-bin</strain>
    </source>
</reference>
<dbReference type="Proteomes" id="UP000308917">
    <property type="component" value="Unassembled WGS sequence"/>
</dbReference>
<gene>
    <name evidence="6" type="ORF">E9531_09980</name>
</gene>
<dbReference type="PANTHER" id="PTHR30537">
    <property type="entry name" value="HTH-TYPE TRANSCRIPTIONAL REGULATOR"/>
    <property type="match status" value="1"/>
</dbReference>
<dbReference type="SUPFAM" id="SSF46785">
    <property type="entry name" value="Winged helix' DNA-binding domain"/>
    <property type="match status" value="1"/>
</dbReference>
<feature type="domain" description="HTH lysR-type" evidence="5">
    <location>
        <begin position="1"/>
        <end position="58"/>
    </location>
</feature>
<dbReference type="InterPro" id="IPR058163">
    <property type="entry name" value="LysR-type_TF_proteobact-type"/>
</dbReference>
<evidence type="ECO:0000259" key="5">
    <source>
        <dbReference type="PROSITE" id="PS50931"/>
    </source>
</evidence>
<dbReference type="GO" id="GO:0043565">
    <property type="term" value="F:sequence-specific DNA binding"/>
    <property type="evidence" value="ECO:0007669"/>
    <property type="project" value="TreeGrafter"/>
</dbReference>
<accession>A0A4S8F2H2</accession>
<comment type="caution">
    <text evidence="6">The sequence shown here is derived from an EMBL/GenBank/DDBJ whole genome shotgun (WGS) entry which is preliminary data.</text>
</comment>
<dbReference type="PROSITE" id="PS50931">
    <property type="entry name" value="HTH_LYSR"/>
    <property type="match status" value="1"/>
</dbReference>
<dbReference type="SUPFAM" id="SSF53850">
    <property type="entry name" value="Periplasmic binding protein-like II"/>
    <property type="match status" value="1"/>
</dbReference>
<keyword evidence="4" id="KW-0804">Transcription</keyword>
<evidence type="ECO:0000313" key="6">
    <source>
        <dbReference type="EMBL" id="THU00605.1"/>
    </source>
</evidence>
<dbReference type="InterPro" id="IPR036390">
    <property type="entry name" value="WH_DNA-bd_sf"/>
</dbReference>
<keyword evidence="7" id="KW-1185">Reference proteome</keyword>
<dbReference type="InterPro" id="IPR000847">
    <property type="entry name" value="LysR_HTH_N"/>
</dbReference>
<keyword evidence="2" id="KW-0805">Transcription regulation</keyword>
<evidence type="ECO:0000256" key="2">
    <source>
        <dbReference type="ARBA" id="ARBA00023015"/>
    </source>
</evidence>
<protein>
    <submittedName>
        <fullName evidence="6">LysR family transcriptional regulator</fullName>
    </submittedName>
</protein>
<dbReference type="Gene3D" id="1.10.10.10">
    <property type="entry name" value="Winged helix-like DNA-binding domain superfamily/Winged helix DNA-binding domain"/>
    <property type="match status" value="1"/>
</dbReference>
<dbReference type="InterPro" id="IPR036388">
    <property type="entry name" value="WH-like_DNA-bd_sf"/>
</dbReference>
<dbReference type="PANTHER" id="PTHR30537:SF3">
    <property type="entry name" value="TRANSCRIPTIONAL REGULATORY PROTEIN"/>
    <property type="match status" value="1"/>
</dbReference>
<evidence type="ECO:0000256" key="1">
    <source>
        <dbReference type="ARBA" id="ARBA00009437"/>
    </source>
</evidence>
<evidence type="ECO:0000256" key="3">
    <source>
        <dbReference type="ARBA" id="ARBA00023125"/>
    </source>
</evidence>
<evidence type="ECO:0000256" key="4">
    <source>
        <dbReference type="ARBA" id="ARBA00023163"/>
    </source>
</evidence>
<dbReference type="EMBL" id="STFG01000010">
    <property type="protein sequence ID" value="THU00605.1"/>
    <property type="molecule type" value="Genomic_DNA"/>
</dbReference>
<dbReference type="InterPro" id="IPR005119">
    <property type="entry name" value="LysR_subst-bd"/>
</dbReference>
<dbReference type="Pfam" id="PF00126">
    <property type="entry name" value="HTH_1"/>
    <property type="match status" value="1"/>
</dbReference>
<keyword evidence="3" id="KW-0238">DNA-binding</keyword>